<feature type="compositionally biased region" description="Basic and acidic residues" evidence="12">
    <location>
        <begin position="972"/>
        <end position="981"/>
    </location>
</feature>
<feature type="compositionally biased region" description="Polar residues" evidence="12">
    <location>
        <begin position="1021"/>
        <end position="1034"/>
    </location>
</feature>
<proteinExistence type="predicted"/>
<keyword evidence="8 11" id="KW-0067">ATP-binding</keyword>
<comment type="subunit">
    <text evidence="1">Homodimer. Forms a ternary complex with ATG13 and ATG17.</text>
</comment>
<keyword evidence="6 11" id="KW-0547">Nucleotide-binding</keyword>
<dbReference type="GO" id="GO:0004674">
    <property type="term" value="F:protein serine/threonine kinase activity"/>
    <property type="evidence" value="ECO:0007669"/>
    <property type="project" value="UniProtKB-KW"/>
</dbReference>
<dbReference type="Proteomes" id="UP001172155">
    <property type="component" value="Unassembled WGS sequence"/>
</dbReference>
<feature type="compositionally biased region" description="Polar residues" evidence="12">
    <location>
        <begin position="736"/>
        <end position="755"/>
    </location>
</feature>
<dbReference type="EC" id="2.7.11.1" evidence="2"/>
<protein>
    <recommendedName>
        <fullName evidence="2">non-specific serine/threonine protein kinase</fullName>
        <ecNumber evidence="2">2.7.11.1</ecNumber>
    </recommendedName>
</protein>
<dbReference type="CDD" id="cd14076">
    <property type="entry name" value="STKc_Kin4"/>
    <property type="match status" value="1"/>
</dbReference>
<evidence type="ECO:0000256" key="1">
    <source>
        <dbReference type="ARBA" id="ARBA00011138"/>
    </source>
</evidence>
<comment type="catalytic activity">
    <reaction evidence="10">
        <text>L-seryl-[protein] + ATP = O-phospho-L-seryl-[protein] + ADP + H(+)</text>
        <dbReference type="Rhea" id="RHEA:17989"/>
        <dbReference type="Rhea" id="RHEA-COMP:9863"/>
        <dbReference type="Rhea" id="RHEA-COMP:11604"/>
        <dbReference type="ChEBI" id="CHEBI:15378"/>
        <dbReference type="ChEBI" id="CHEBI:29999"/>
        <dbReference type="ChEBI" id="CHEBI:30616"/>
        <dbReference type="ChEBI" id="CHEBI:83421"/>
        <dbReference type="ChEBI" id="CHEBI:456216"/>
        <dbReference type="EC" id="2.7.11.1"/>
    </reaction>
</comment>
<keyword evidence="4" id="KW-0597">Phosphoprotein</keyword>
<feature type="compositionally biased region" description="Low complexity" evidence="12">
    <location>
        <begin position="176"/>
        <end position="201"/>
    </location>
</feature>
<feature type="compositionally biased region" description="Polar residues" evidence="12">
    <location>
        <begin position="682"/>
        <end position="703"/>
    </location>
</feature>
<keyword evidence="7" id="KW-0418">Kinase</keyword>
<evidence type="ECO:0000313" key="14">
    <source>
        <dbReference type="EMBL" id="KAK0745784.1"/>
    </source>
</evidence>
<feature type="compositionally biased region" description="Polar residues" evidence="12">
    <location>
        <begin position="607"/>
        <end position="617"/>
    </location>
</feature>
<evidence type="ECO:0000256" key="5">
    <source>
        <dbReference type="ARBA" id="ARBA00022679"/>
    </source>
</evidence>
<feature type="region of interest" description="Disordered" evidence="12">
    <location>
        <begin position="1"/>
        <end position="222"/>
    </location>
</feature>
<accession>A0AA40K4N7</accession>
<dbReference type="InterPro" id="IPR017441">
    <property type="entry name" value="Protein_kinase_ATP_BS"/>
</dbReference>
<dbReference type="PANTHER" id="PTHR24346:SF110">
    <property type="entry name" value="NON-SPECIFIC SERINE_THREONINE PROTEIN KINASE"/>
    <property type="match status" value="1"/>
</dbReference>
<evidence type="ECO:0000256" key="7">
    <source>
        <dbReference type="ARBA" id="ARBA00022777"/>
    </source>
</evidence>
<feature type="compositionally biased region" description="Low complexity" evidence="12">
    <location>
        <begin position="814"/>
        <end position="827"/>
    </location>
</feature>
<evidence type="ECO:0000256" key="9">
    <source>
        <dbReference type="ARBA" id="ARBA00047899"/>
    </source>
</evidence>
<organism evidence="14 15">
    <name type="scientific">Schizothecium vesticola</name>
    <dbReference type="NCBI Taxonomy" id="314040"/>
    <lineage>
        <taxon>Eukaryota</taxon>
        <taxon>Fungi</taxon>
        <taxon>Dikarya</taxon>
        <taxon>Ascomycota</taxon>
        <taxon>Pezizomycotina</taxon>
        <taxon>Sordariomycetes</taxon>
        <taxon>Sordariomycetidae</taxon>
        <taxon>Sordariales</taxon>
        <taxon>Schizotheciaceae</taxon>
        <taxon>Schizothecium</taxon>
    </lineage>
</organism>
<feature type="compositionally biased region" description="Polar residues" evidence="12">
    <location>
        <begin position="1046"/>
        <end position="1066"/>
    </location>
</feature>
<evidence type="ECO:0000256" key="12">
    <source>
        <dbReference type="SAM" id="MobiDB-lite"/>
    </source>
</evidence>
<feature type="region of interest" description="Disordered" evidence="12">
    <location>
        <begin position="253"/>
        <end position="293"/>
    </location>
</feature>
<dbReference type="Pfam" id="PF00069">
    <property type="entry name" value="Pkinase"/>
    <property type="match status" value="1"/>
</dbReference>
<feature type="compositionally biased region" description="Polar residues" evidence="12">
    <location>
        <begin position="940"/>
        <end position="949"/>
    </location>
</feature>
<dbReference type="PROSITE" id="PS50011">
    <property type="entry name" value="PROTEIN_KINASE_DOM"/>
    <property type="match status" value="1"/>
</dbReference>
<dbReference type="InterPro" id="IPR000719">
    <property type="entry name" value="Prot_kinase_dom"/>
</dbReference>
<dbReference type="PANTHER" id="PTHR24346">
    <property type="entry name" value="MAP/MICROTUBULE AFFINITY-REGULATING KINASE"/>
    <property type="match status" value="1"/>
</dbReference>
<feature type="compositionally biased region" description="Polar residues" evidence="12">
    <location>
        <begin position="800"/>
        <end position="809"/>
    </location>
</feature>
<dbReference type="InterPro" id="IPR034674">
    <property type="entry name" value="STK_Kin4/ppk1"/>
</dbReference>
<comment type="catalytic activity">
    <reaction evidence="9">
        <text>L-threonyl-[protein] + ATP = O-phospho-L-threonyl-[protein] + ADP + H(+)</text>
        <dbReference type="Rhea" id="RHEA:46608"/>
        <dbReference type="Rhea" id="RHEA-COMP:11060"/>
        <dbReference type="Rhea" id="RHEA-COMP:11605"/>
        <dbReference type="ChEBI" id="CHEBI:15378"/>
        <dbReference type="ChEBI" id="CHEBI:30013"/>
        <dbReference type="ChEBI" id="CHEBI:30616"/>
        <dbReference type="ChEBI" id="CHEBI:61977"/>
        <dbReference type="ChEBI" id="CHEBI:456216"/>
        <dbReference type="EC" id="2.7.11.1"/>
    </reaction>
</comment>
<dbReference type="PROSITE" id="PS00108">
    <property type="entry name" value="PROTEIN_KINASE_ST"/>
    <property type="match status" value="1"/>
</dbReference>
<reference evidence="14" key="1">
    <citation type="submission" date="2023-06" db="EMBL/GenBank/DDBJ databases">
        <title>Genome-scale phylogeny and comparative genomics of the fungal order Sordariales.</title>
        <authorList>
            <consortium name="Lawrence Berkeley National Laboratory"/>
            <person name="Hensen N."/>
            <person name="Bonometti L."/>
            <person name="Westerberg I."/>
            <person name="Brannstrom I.O."/>
            <person name="Guillou S."/>
            <person name="Cros-Aarteil S."/>
            <person name="Calhoun S."/>
            <person name="Haridas S."/>
            <person name="Kuo A."/>
            <person name="Mondo S."/>
            <person name="Pangilinan J."/>
            <person name="Riley R."/>
            <person name="LaButti K."/>
            <person name="Andreopoulos B."/>
            <person name="Lipzen A."/>
            <person name="Chen C."/>
            <person name="Yanf M."/>
            <person name="Daum C."/>
            <person name="Ng V."/>
            <person name="Clum A."/>
            <person name="Steindorff A."/>
            <person name="Ohm R."/>
            <person name="Martin F."/>
            <person name="Silar P."/>
            <person name="Natvig D."/>
            <person name="Lalanne C."/>
            <person name="Gautier V."/>
            <person name="Ament-velasquez S.L."/>
            <person name="Kruys A."/>
            <person name="Hutchinson M.I."/>
            <person name="Powell A.J."/>
            <person name="Barry K."/>
            <person name="Miller A.N."/>
            <person name="Grigoriev I.V."/>
            <person name="Debuchy R."/>
            <person name="Gladieux P."/>
            <person name="Thoren M.H."/>
            <person name="Johannesson H."/>
        </authorList>
    </citation>
    <scope>NUCLEOTIDE SEQUENCE</scope>
    <source>
        <strain evidence="14">SMH3187-1</strain>
    </source>
</reference>
<evidence type="ECO:0000256" key="3">
    <source>
        <dbReference type="ARBA" id="ARBA00022527"/>
    </source>
</evidence>
<dbReference type="Gene3D" id="1.10.510.10">
    <property type="entry name" value="Transferase(Phosphotransferase) domain 1"/>
    <property type="match status" value="1"/>
</dbReference>
<feature type="compositionally biased region" description="Polar residues" evidence="12">
    <location>
        <begin position="1075"/>
        <end position="1092"/>
    </location>
</feature>
<feature type="compositionally biased region" description="Low complexity" evidence="12">
    <location>
        <begin position="771"/>
        <end position="799"/>
    </location>
</feature>
<feature type="compositionally biased region" description="Polar residues" evidence="12">
    <location>
        <begin position="202"/>
        <end position="217"/>
    </location>
</feature>
<evidence type="ECO:0000256" key="8">
    <source>
        <dbReference type="ARBA" id="ARBA00022840"/>
    </source>
</evidence>
<dbReference type="GO" id="GO:0000011">
    <property type="term" value="P:vacuole inheritance"/>
    <property type="evidence" value="ECO:0007669"/>
    <property type="project" value="UniProtKB-ARBA"/>
</dbReference>
<feature type="binding site" evidence="11">
    <location>
        <position position="327"/>
    </location>
    <ligand>
        <name>ATP</name>
        <dbReference type="ChEBI" id="CHEBI:30616"/>
    </ligand>
</feature>
<dbReference type="GO" id="GO:0005524">
    <property type="term" value="F:ATP binding"/>
    <property type="evidence" value="ECO:0007669"/>
    <property type="project" value="UniProtKB-UniRule"/>
</dbReference>
<dbReference type="GO" id="GO:0035556">
    <property type="term" value="P:intracellular signal transduction"/>
    <property type="evidence" value="ECO:0007669"/>
    <property type="project" value="TreeGrafter"/>
</dbReference>
<gene>
    <name evidence="14" type="ORF">B0T18DRAFT_428866</name>
</gene>
<feature type="compositionally biased region" description="Basic and acidic residues" evidence="12">
    <location>
        <begin position="1129"/>
        <end position="1145"/>
    </location>
</feature>
<evidence type="ECO:0000313" key="15">
    <source>
        <dbReference type="Proteomes" id="UP001172155"/>
    </source>
</evidence>
<evidence type="ECO:0000256" key="2">
    <source>
        <dbReference type="ARBA" id="ARBA00012513"/>
    </source>
</evidence>
<dbReference type="PROSITE" id="PS00107">
    <property type="entry name" value="PROTEIN_KINASE_ATP"/>
    <property type="match status" value="1"/>
</dbReference>
<feature type="compositionally biased region" description="Polar residues" evidence="12">
    <location>
        <begin position="1"/>
        <end position="17"/>
    </location>
</feature>
<keyword evidence="5" id="KW-0808">Transferase</keyword>
<dbReference type="FunFam" id="3.30.200.20:FF:000042">
    <property type="entry name" value="Aurora kinase A"/>
    <property type="match status" value="1"/>
</dbReference>
<dbReference type="GO" id="GO:0005737">
    <property type="term" value="C:cytoplasm"/>
    <property type="evidence" value="ECO:0007669"/>
    <property type="project" value="TreeGrafter"/>
</dbReference>
<feature type="region of interest" description="Disordered" evidence="12">
    <location>
        <begin position="607"/>
        <end position="1145"/>
    </location>
</feature>
<feature type="compositionally biased region" description="Basic and acidic residues" evidence="12">
    <location>
        <begin position="915"/>
        <end position="924"/>
    </location>
</feature>
<comment type="caution">
    <text evidence="14">The sequence shown here is derived from an EMBL/GenBank/DDBJ whole genome shotgun (WGS) entry which is preliminary data.</text>
</comment>
<evidence type="ECO:0000256" key="4">
    <source>
        <dbReference type="ARBA" id="ARBA00022553"/>
    </source>
</evidence>
<evidence type="ECO:0000256" key="10">
    <source>
        <dbReference type="ARBA" id="ARBA00048679"/>
    </source>
</evidence>
<dbReference type="FunFam" id="1.10.510.10:FF:000397">
    <property type="entry name" value="Serine/threonine-protein kinase KIN4"/>
    <property type="match status" value="1"/>
</dbReference>
<dbReference type="GO" id="GO:0045033">
    <property type="term" value="P:peroxisome inheritance"/>
    <property type="evidence" value="ECO:0007669"/>
    <property type="project" value="UniProtKB-ARBA"/>
</dbReference>
<evidence type="ECO:0000259" key="13">
    <source>
        <dbReference type="PROSITE" id="PS50011"/>
    </source>
</evidence>
<dbReference type="InterPro" id="IPR011009">
    <property type="entry name" value="Kinase-like_dom_sf"/>
</dbReference>
<sequence length="1145" mass="123921">MSSQLGPLQPTSISTLNTPPPLTSASPSNRHYPSYPSHPSPTRDGYASQHNSNSSPAPSSRRPSRRPSANDNSPMSSRTALASPVPVPVGSVPSDQNTSTSDRKRNMATAVPPRTSSSHHHSNGASASRRPTQSGERAAASPRRGHGESRDMNGSRDAAAFDDAAAQGSRSRRAHQAAQAAPDPSQRSSSARESSRTGGASYSSARSPPATSNSSRGPSREASEILNSILISQPEEDIERERERLAMAQPHHIHDDDIDDASPPPIVTPIDPGEETRRGGRSRHDHSKREKHTKFGDYILGNTIGEGEFGKVKLGWKQEGGVQVAIKLIKRDAVGSNPTRMAKIMREVGILKQLTHPNIVRLHKMETSDKHFGIILEYASGGELFDYILNHRYLKDNSARRLFAQLVSGVGYLHKKGIVHRDLKLENLLLDRNRNIIITDFGFANTFDPDDELTELEELNLTDREFVKARGLDAIKPGGSRKGDLMQTSCGSPCYAAPELVVSDSLYTGRKVDVWSCGVILYAMLAGYLPFDDDPANPEGDNINLLYKYIVNTPLTFPEYVSPHARDLLRRILVPNPRKRADLFEVARHSWLSEYAHVVEFITSSTTTEGEIQNTTVPAEDDSEPQGVQRSSSVRESSKKSAPQPALGGLISKQGTVDADPDFLKQQKDNKRRTVQVEYVPPNTTTQRGDSSGGKTRARSGSQGAVEVGYAGSTSSPKDKPLPKDPPVSKDAYGKSITSKQRPPSAHRNTGSTPTRPGRDTRAVSDAVYMTSAAAAGTRPATGGSLSGSRAAAASGRASIQQPSRSSSKPYGVPPSSSQDQQSVGSSRPSTSIPPKFARVSGFSRDGEGSRNSVASGDFKGHKRSSTMSEIGGKLFGRSGSLFGKNRKRAEQPPAGEKKNRYPPVSMNNAMVTGDEPRVSMDSKRSRRSFSIGLGKKRSGSITGSQASQEKQHNRRFSFVPGSFSLKAIGIGRDDKGRPDSQQDLPIQDPPAMDQYGRYIDQNVGREQVDANTLDGMYAQLHTSQHGSTESYPAQQQQHANEQQYGRPSTVDQYASGAVLNTSDGSSGEMRRPPGSTSHVQPQDSGRVSSNGKPARGVLQKNKRLGDAWDSDSNSRTHDHSGSSGPARRVMDFFRRRGKARGGEN</sequence>
<feature type="compositionally biased region" description="Low complexity" evidence="12">
    <location>
        <begin position="157"/>
        <end position="169"/>
    </location>
</feature>
<dbReference type="EMBL" id="JAUKUD010000004">
    <property type="protein sequence ID" value="KAK0745784.1"/>
    <property type="molecule type" value="Genomic_DNA"/>
</dbReference>
<feature type="compositionally biased region" description="Low complexity" evidence="12">
    <location>
        <begin position="1035"/>
        <end position="1044"/>
    </location>
</feature>
<dbReference type="SUPFAM" id="SSF56112">
    <property type="entry name" value="Protein kinase-like (PK-like)"/>
    <property type="match status" value="1"/>
</dbReference>
<feature type="compositionally biased region" description="Basic and acidic residues" evidence="12">
    <location>
        <begin position="145"/>
        <end position="154"/>
    </location>
</feature>
<name>A0AA40K4N7_9PEZI</name>
<evidence type="ECO:0000256" key="11">
    <source>
        <dbReference type="PROSITE-ProRule" id="PRU10141"/>
    </source>
</evidence>
<feature type="compositionally biased region" description="Low complexity" evidence="12">
    <location>
        <begin position="51"/>
        <end position="74"/>
    </location>
</feature>
<keyword evidence="15" id="KW-1185">Reference proteome</keyword>
<feature type="domain" description="Protein kinase" evidence="13">
    <location>
        <begin position="298"/>
        <end position="592"/>
    </location>
</feature>
<feature type="compositionally biased region" description="Low complexity" evidence="12">
    <location>
        <begin position="26"/>
        <end position="37"/>
    </location>
</feature>
<dbReference type="AlphaFoldDB" id="A0AA40K4N7"/>
<dbReference type="InterPro" id="IPR008271">
    <property type="entry name" value="Ser/Thr_kinase_AS"/>
</dbReference>
<feature type="compositionally biased region" description="Basic residues" evidence="12">
    <location>
        <begin position="279"/>
        <end position="292"/>
    </location>
</feature>
<evidence type="ECO:0000256" key="6">
    <source>
        <dbReference type="ARBA" id="ARBA00022741"/>
    </source>
</evidence>
<keyword evidence="3" id="KW-0723">Serine/threonine-protein kinase</keyword>
<dbReference type="SMART" id="SM00220">
    <property type="entry name" value="S_TKc"/>
    <property type="match status" value="1"/>
</dbReference>